<dbReference type="Proteomes" id="UP000887577">
    <property type="component" value="Unplaced"/>
</dbReference>
<dbReference type="AlphaFoldDB" id="A0A914YDV4"/>
<keyword evidence="1" id="KW-1185">Reference proteome</keyword>
<name>A0A914YDV4_9BILA</name>
<sequence>MKIGTPSSSRSNDNSGKLMLSNDFATILLRYAHACTQKVSSENSDLGVKDESILLQAWQVLLSTDVLELCQYFIELDAIQNSHGYICQLLCLKCNNLDSLFHSTPTSRSTLALWIKSTVGQRNADILGRSTAEALNILRRTFVDRSELEGSPDQGRSLEQFYEDSLSDSIKLLRKYSWEKAADGFMKKLFDCYRESGDTNEAKILYMKLLKRIFEDCQVLSLLLYYCKMGINEYENELKSDRELWINVLLVLVLGSEAKEDREKYGKRLLHEAEKEQEKLKKYNFAFGCPLKFPLQILKVSDNFISTLLTSTVKFTVTVNNNFDFSLLNCRIKAVFKKLSKTAIEPLNPSFVASLSSTDAQSRCACPTIGLLGKEQYPNAILESSIETIEDDSLFCKAFNIENGKIENSPIILKPGKNEITFEGIAFPVGCFVLNHFEIEIAKSLTFLLHFQQEISQIAILDNIYLSVDVRKPIVKAGSLPGKS</sequence>
<evidence type="ECO:0000313" key="1">
    <source>
        <dbReference type="Proteomes" id="UP000887577"/>
    </source>
</evidence>
<dbReference type="WBParaSite" id="PSU_v2.g15607.t1">
    <property type="protein sequence ID" value="PSU_v2.g15607.t1"/>
    <property type="gene ID" value="PSU_v2.g15607"/>
</dbReference>
<reference evidence="2" key="1">
    <citation type="submission" date="2022-11" db="UniProtKB">
        <authorList>
            <consortium name="WormBaseParasite"/>
        </authorList>
    </citation>
    <scope>IDENTIFICATION</scope>
</reference>
<protein>
    <submittedName>
        <fullName evidence="2">Trafficking protein particle complex subunit 11 domain-containing protein</fullName>
    </submittedName>
</protein>
<accession>A0A914YDV4</accession>
<proteinExistence type="predicted"/>
<evidence type="ECO:0000313" key="2">
    <source>
        <dbReference type="WBParaSite" id="PSU_v2.g15607.t1"/>
    </source>
</evidence>
<organism evidence="1 2">
    <name type="scientific">Panagrolaimus superbus</name>
    <dbReference type="NCBI Taxonomy" id="310955"/>
    <lineage>
        <taxon>Eukaryota</taxon>
        <taxon>Metazoa</taxon>
        <taxon>Ecdysozoa</taxon>
        <taxon>Nematoda</taxon>
        <taxon>Chromadorea</taxon>
        <taxon>Rhabditida</taxon>
        <taxon>Tylenchina</taxon>
        <taxon>Panagrolaimomorpha</taxon>
        <taxon>Panagrolaimoidea</taxon>
        <taxon>Panagrolaimidae</taxon>
        <taxon>Panagrolaimus</taxon>
    </lineage>
</organism>